<dbReference type="AlphaFoldDB" id="B0L637"/>
<feature type="non-terminal residue" evidence="1">
    <location>
        <position position="1"/>
    </location>
</feature>
<proteinExistence type="evidence at transcript level"/>
<dbReference type="EMBL" id="EF375957">
    <property type="protein sequence ID" value="ABQ54000.1"/>
    <property type="molecule type" value="mRNA"/>
</dbReference>
<reference evidence="1" key="1">
    <citation type="journal article" date="2008" name="J. Exp. Bot.">
        <title>Differential transcript accumulation in Cicer arietinum L. in response to a chewing insect Helicoverpa armigera and defence regulators correlate with reduced insect performance.</title>
        <authorList>
            <person name="Singh A."/>
            <person name="Singh I.K."/>
            <person name="Verma P.K."/>
        </authorList>
    </citation>
    <scope>NUCLEOTIDE SEQUENCE</scope>
</reference>
<name>B0L637_CICAR</name>
<evidence type="ECO:0000313" key="1">
    <source>
        <dbReference type="EMBL" id="ABQ54000.1"/>
    </source>
</evidence>
<organism evidence="1">
    <name type="scientific">Cicer arietinum</name>
    <name type="common">Chickpea</name>
    <name type="synonym">Garbanzo</name>
    <dbReference type="NCBI Taxonomy" id="3827"/>
    <lineage>
        <taxon>Eukaryota</taxon>
        <taxon>Viridiplantae</taxon>
        <taxon>Streptophyta</taxon>
        <taxon>Embryophyta</taxon>
        <taxon>Tracheophyta</taxon>
        <taxon>Spermatophyta</taxon>
        <taxon>Magnoliopsida</taxon>
        <taxon>eudicotyledons</taxon>
        <taxon>Gunneridae</taxon>
        <taxon>Pentapetalae</taxon>
        <taxon>rosids</taxon>
        <taxon>fabids</taxon>
        <taxon>Fabales</taxon>
        <taxon>Fabaceae</taxon>
        <taxon>Papilionoideae</taxon>
        <taxon>50 kb inversion clade</taxon>
        <taxon>NPAAA clade</taxon>
        <taxon>Hologalegina</taxon>
        <taxon>IRL clade</taxon>
        <taxon>Cicereae</taxon>
        <taxon>Cicer</taxon>
    </lineage>
</organism>
<sequence length="98" mass="10685">NVVTGEGIVVVQVGLIIHIVGLQGIHHTAGAMIIHHNAHPMVGGLGGRGLGPFLIPLIAPTGDMLGDLGERCRLACFYLRIGEDKFVNYLYYDYRFVR</sequence>
<protein>
    <submittedName>
        <fullName evidence="1">Uncharacterized protein</fullName>
    </submittedName>
</protein>
<accession>B0L637</accession>
<feature type="non-terminal residue" evidence="1">
    <location>
        <position position="98"/>
    </location>
</feature>